<comment type="caution">
    <text evidence="9">The sequence shown here is derived from an EMBL/GenBank/DDBJ whole genome shotgun (WGS) entry which is preliminary data.</text>
</comment>
<dbReference type="Gene3D" id="1.10.3720.10">
    <property type="entry name" value="MetI-like"/>
    <property type="match status" value="1"/>
</dbReference>
<keyword evidence="3" id="KW-1003">Cell membrane</keyword>
<dbReference type="Pfam" id="PF19300">
    <property type="entry name" value="BPD_transp_1_N"/>
    <property type="match status" value="1"/>
</dbReference>
<dbReference type="InParanoid" id="B4D3K4"/>
<reference evidence="9 10" key="1">
    <citation type="journal article" date="2011" name="J. Bacteriol.">
        <title>Genome sequence of Chthoniobacter flavus Ellin428, an aerobic heterotrophic soil bacterium.</title>
        <authorList>
            <person name="Kant R."/>
            <person name="van Passel M.W."/>
            <person name="Palva A."/>
            <person name="Lucas S."/>
            <person name="Lapidus A."/>
            <person name="Glavina Del Rio T."/>
            <person name="Dalin E."/>
            <person name="Tice H."/>
            <person name="Bruce D."/>
            <person name="Goodwin L."/>
            <person name="Pitluck S."/>
            <person name="Larimer F.W."/>
            <person name="Land M.L."/>
            <person name="Hauser L."/>
            <person name="Sangwan P."/>
            <person name="de Vos W.M."/>
            <person name="Janssen P.H."/>
            <person name="Smidt H."/>
        </authorList>
    </citation>
    <scope>NUCLEOTIDE SEQUENCE [LARGE SCALE GENOMIC DNA]</scope>
    <source>
        <strain evidence="9 10">Ellin428</strain>
    </source>
</reference>
<sequence length="324" mass="36554" precursor="true">MFSYLIRRLLYAIPILFGVMLITFLLFFVVQPPYARARAILGEKARPAQVQQWLHDHGYDKPTYLNTKPGQHLFDSLFVNQMKRLITFDFGVSDKTSLPIAKTFTDGVIPSLCLTLPAFVIGFIMAVTLSLYQVFIRYSALDRFGVFLCVALMSIPPMIYMFVGQRVLAMQLNYFPAYGFDLRGWQTAKFVLLPVTLMIVMYLGNDVRLYRTIFLEEITQDYVRTALAKGVPQSRVLFVHVLKNGMISLITLVVAHLPFLIMGSLLLENFFGIPGLGNALIHAIQTGDAAMTNALVYLGALFYLAGLMLTDICYAFADPRIRLS</sequence>
<evidence type="ECO:0000259" key="8">
    <source>
        <dbReference type="PROSITE" id="PS50928"/>
    </source>
</evidence>
<dbReference type="CDD" id="cd06261">
    <property type="entry name" value="TM_PBP2"/>
    <property type="match status" value="1"/>
</dbReference>
<feature type="transmembrane region" description="Helical" evidence="7">
    <location>
        <begin position="294"/>
        <end position="317"/>
    </location>
</feature>
<accession>B4D3K4</accession>
<dbReference type="RefSeq" id="WP_006980817.1">
    <property type="nucleotide sequence ID" value="NZ_ABVL01000010.1"/>
</dbReference>
<feature type="transmembrane region" description="Helical" evidence="7">
    <location>
        <begin position="108"/>
        <end position="132"/>
    </location>
</feature>
<dbReference type="PROSITE" id="PS50928">
    <property type="entry name" value="ABC_TM1"/>
    <property type="match status" value="1"/>
</dbReference>
<evidence type="ECO:0000313" key="10">
    <source>
        <dbReference type="Proteomes" id="UP000005824"/>
    </source>
</evidence>
<evidence type="ECO:0000256" key="6">
    <source>
        <dbReference type="ARBA" id="ARBA00023136"/>
    </source>
</evidence>
<dbReference type="Proteomes" id="UP000005824">
    <property type="component" value="Unassembled WGS sequence"/>
</dbReference>
<evidence type="ECO:0000256" key="4">
    <source>
        <dbReference type="ARBA" id="ARBA00022692"/>
    </source>
</evidence>
<keyword evidence="4 7" id="KW-0812">Transmembrane</keyword>
<dbReference type="GO" id="GO:0055085">
    <property type="term" value="P:transmembrane transport"/>
    <property type="evidence" value="ECO:0007669"/>
    <property type="project" value="InterPro"/>
</dbReference>
<dbReference type="STRING" id="497964.CfE428DRAFT_3492"/>
<evidence type="ECO:0000256" key="1">
    <source>
        <dbReference type="ARBA" id="ARBA00004651"/>
    </source>
</evidence>
<keyword evidence="5 7" id="KW-1133">Transmembrane helix</keyword>
<keyword evidence="10" id="KW-1185">Reference proteome</keyword>
<proteinExistence type="inferred from homology"/>
<feature type="transmembrane region" description="Helical" evidence="7">
    <location>
        <begin position="9"/>
        <end position="30"/>
    </location>
</feature>
<comment type="subcellular location">
    <subcellularLocation>
        <location evidence="1 7">Cell membrane</location>
        <topology evidence="1 7">Multi-pass membrane protein</topology>
    </subcellularLocation>
</comment>
<gene>
    <name evidence="9" type="ORF">CfE428DRAFT_3492</name>
</gene>
<evidence type="ECO:0000256" key="3">
    <source>
        <dbReference type="ARBA" id="ARBA00022475"/>
    </source>
</evidence>
<dbReference type="Pfam" id="PF00528">
    <property type="entry name" value="BPD_transp_1"/>
    <property type="match status" value="1"/>
</dbReference>
<evidence type="ECO:0000313" key="9">
    <source>
        <dbReference type="EMBL" id="EDY18834.1"/>
    </source>
</evidence>
<dbReference type="AlphaFoldDB" id="B4D3K4"/>
<evidence type="ECO:0000256" key="7">
    <source>
        <dbReference type="RuleBase" id="RU363032"/>
    </source>
</evidence>
<dbReference type="InterPro" id="IPR035906">
    <property type="entry name" value="MetI-like_sf"/>
</dbReference>
<dbReference type="SUPFAM" id="SSF161098">
    <property type="entry name" value="MetI-like"/>
    <property type="match status" value="1"/>
</dbReference>
<feature type="transmembrane region" description="Helical" evidence="7">
    <location>
        <begin position="245"/>
        <end position="267"/>
    </location>
</feature>
<evidence type="ECO:0000256" key="5">
    <source>
        <dbReference type="ARBA" id="ARBA00022989"/>
    </source>
</evidence>
<dbReference type="eggNOG" id="COG0601">
    <property type="taxonomic scope" value="Bacteria"/>
</dbReference>
<evidence type="ECO:0000256" key="2">
    <source>
        <dbReference type="ARBA" id="ARBA00022448"/>
    </source>
</evidence>
<comment type="similarity">
    <text evidence="7">Belongs to the binding-protein-dependent transport system permease family.</text>
</comment>
<dbReference type="PANTHER" id="PTHR30465">
    <property type="entry name" value="INNER MEMBRANE ABC TRANSPORTER"/>
    <property type="match status" value="1"/>
</dbReference>
<feature type="transmembrane region" description="Helical" evidence="7">
    <location>
        <begin position="144"/>
        <end position="163"/>
    </location>
</feature>
<organism evidence="9 10">
    <name type="scientific">Chthoniobacter flavus Ellin428</name>
    <dbReference type="NCBI Taxonomy" id="497964"/>
    <lineage>
        <taxon>Bacteria</taxon>
        <taxon>Pseudomonadati</taxon>
        <taxon>Verrucomicrobiota</taxon>
        <taxon>Spartobacteria</taxon>
        <taxon>Chthoniobacterales</taxon>
        <taxon>Chthoniobacteraceae</taxon>
        <taxon>Chthoniobacter</taxon>
    </lineage>
</organism>
<dbReference type="InterPro" id="IPR000515">
    <property type="entry name" value="MetI-like"/>
</dbReference>
<feature type="transmembrane region" description="Helical" evidence="7">
    <location>
        <begin position="183"/>
        <end position="203"/>
    </location>
</feature>
<dbReference type="PANTHER" id="PTHR30465:SF0">
    <property type="entry name" value="OLIGOPEPTIDE TRANSPORT SYSTEM PERMEASE PROTEIN APPB"/>
    <property type="match status" value="1"/>
</dbReference>
<dbReference type="GO" id="GO:0005886">
    <property type="term" value="C:plasma membrane"/>
    <property type="evidence" value="ECO:0007669"/>
    <property type="project" value="UniProtKB-SubCell"/>
</dbReference>
<dbReference type="EMBL" id="ABVL01000010">
    <property type="protein sequence ID" value="EDY18834.1"/>
    <property type="molecule type" value="Genomic_DNA"/>
</dbReference>
<keyword evidence="6 7" id="KW-0472">Membrane</keyword>
<keyword evidence="2 7" id="KW-0813">Transport</keyword>
<dbReference type="InterPro" id="IPR045621">
    <property type="entry name" value="BPD_transp_1_N"/>
</dbReference>
<feature type="domain" description="ABC transmembrane type-1" evidence="8">
    <location>
        <begin position="108"/>
        <end position="313"/>
    </location>
</feature>
<protein>
    <submittedName>
        <fullName evidence="9">Binding-protein-dependent transport systems inner membrane component</fullName>
    </submittedName>
</protein>
<name>B4D3K4_9BACT</name>